<dbReference type="PANTHER" id="PTHR23235">
    <property type="entry name" value="KRUEPPEL-LIKE TRANSCRIPTION FACTOR"/>
    <property type="match status" value="1"/>
</dbReference>
<dbReference type="GO" id="GO:0008270">
    <property type="term" value="F:zinc ion binding"/>
    <property type="evidence" value="ECO:0007669"/>
    <property type="project" value="UniProtKB-KW"/>
</dbReference>
<evidence type="ECO:0000256" key="2">
    <source>
        <dbReference type="ARBA" id="ARBA00022737"/>
    </source>
</evidence>
<proteinExistence type="predicted"/>
<dbReference type="PROSITE" id="PS50157">
    <property type="entry name" value="ZINC_FINGER_C2H2_2"/>
    <property type="match status" value="3"/>
</dbReference>
<dbReference type="FunFam" id="3.30.160.60:FF:000218">
    <property type="entry name" value="Zinc finger protein 10"/>
    <property type="match status" value="1"/>
</dbReference>
<dbReference type="OrthoDB" id="6364633at2759"/>
<dbReference type="PROSITE" id="PS00028">
    <property type="entry name" value="ZINC_FINGER_C2H2_1"/>
    <property type="match status" value="3"/>
</dbReference>
<name>A0A7R8ZWG5_9CRUS</name>
<dbReference type="FunFam" id="3.30.160.60:FF:000072">
    <property type="entry name" value="zinc finger protein 143 isoform X1"/>
    <property type="match status" value="1"/>
</dbReference>
<protein>
    <submittedName>
        <fullName evidence="5">Uncharacterized protein</fullName>
    </submittedName>
</protein>
<dbReference type="InterPro" id="IPR036236">
    <property type="entry name" value="Znf_C2H2_sf"/>
</dbReference>
<organism evidence="5">
    <name type="scientific">Cyprideis torosa</name>
    <dbReference type="NCBI Taxonomy" id="163714"/>
    <lineage>
        <taxon>Eukaryota</taxon>
        <taxon>Metazoa</taxon>
        <taxon>Ecdysozoa</taxon>
        <taxon>Arthropoda</taxon>
        <taxon>Crustacea</taxon>
        <taxon>Oligostraca</taxon>
        <taxon>Ostracoda</taxon>
        <taxon>Podocopa</taxon>
        <taxon>Podocopida</taxon>
        <taxon>Cytherocopina</taxon>
        <taxon>Cytheroidea</taxon>
        <taxon>Cytherideidae</taxon>
        <taxon>Cyprideis</taxon>
    </lineage>
</organism>
<dbReference type="SUPFAM" id="SSF57667">
    <property type="entry name" value="beta-beta-alpha zinc fingers"/>
    <property type="match status" value="2"/>
</dbReference>
<dbReference type="GO" id="GO:0000978">
    <property type="term" value="F:RNA polymerase II cis-regulatory region sequence-specific DNA binding"/>
    <property type="evidence" value="ECO:0007669"/>
    <property type="project" value="TreeGrafter"/>
</dbReference>
<feature type="non-terminal residue" evidence="5">
    <location>
        <position position="1"/>
    </location>
</feature>
<dbReference type="SMART" id="SM00355">
    <property type="entry name" value="ZnF_C2H2"/>
    <property type="match status" value="3"/>
</dbReference>
<sequence>VHTNERPFECHICFKRFTSSGDLKKHTRIHTGERPYQCLQCPSAFVESGTLKKHLRSHTGETPFECDLCGKQFTQSSHVLRHKKKIHVILVLHSVRLALFRACRCSNRVLLPVLL</sequence>
<dbReference type="AlphaFoldDB" id="A0A7R8ZWG5"/>
<reference evidence="5" key="1">
    <citation type="submission" date="2020-11" db="EMBL/GenBank/DDBJ databases">
        <authorList>
            <person name="Tran Van P."/>
        </authorList>
    </citation>
    <scope>NUCLEOTIDE SEQUENCE</scope>
</reference>
<dbReference type="Pfam" id="PF00096">
    <property type="entry name" value="zf-C2H2"/>
    <property type="match status" value="3"/>
</dbReference>
<gene>
    <name evidence="5" type="ORF">CTOB1V02_LOCUS14816</name>
</gene>
<evidence type="ECO:0000256" key="1">
    <source>
        <dbReference type="ARBA" id="ARBA00022723"/>
    </source>
</evidence>
<feature type="non-terminal residue" evidence="5">
    <location>
        <position position="115"/>
    </location>
</feature>
<evidence type="ECO:0000313" key="5">
    <source>
        <dbReference type="EMBL" id="CAD7237001.1"/>
    </source>
</evidence>
<dbReference type="PANTHER" id="PTHR23235:SF120">
    <property type="entry name" value="KRUPPEL-LIKE FACTOR 15"/>
    <property type="match status" value="1"/>
</dbReference>
<dbReference type="EMBL" id="OB683847">
    <property type="protein sequence ID" value="CAD7237001.1"/>
    <property type="molecule type" value="Genomic_DNA"/>
</dbReference>
<keyword evidence="1" id="KW-0479">Metal-binding</keyword>
<evidence type="ECO:0000256" key="4">
    <source>
        <dbReference type="ARBA" id="ARBA00022833"/>
    </source>
</evidence>
<keyword evidence="2" id="KW-0677">Repeat</keyword>
<accession>A0A7R8ZWG5</accession>
<dbReference type="InterPro" id="IPR013087">
    <property type="entry name" value="Znf_C2H2_type"/>
</dbReference>
<keyword evidence="3" id="KW-0863">Zinc-finger</keyword>
<dbReference type="FunFam" id="3.30.160.60:FF:000176">
    <property type="entry name" value="zinc finger protein 70"/>
    <property type="match status" value="1"/>
</dbReference>
<evidence type="ECO:0000256" key="3">
    <source>
        <dbReference type="ARBA" id="ARBA00022771"/>
    </source>
</evidence>
<dbReference type="GO" id="GO:0000981">
    <property type="term" value="F:DNA-binding transcription factor activity, RNA polymerase II-specific"/>
    <property type="evidence" value="ECO:0007669"/>
    <property type="project" value="TreeGrafter"/>
</dbReference>
<dbReference type="Gene3D" id="3.30.160.60">
    <property type="entry name" value="Classic Zinc Finger"/>
    <property type="match status" value="3"/>
</dbReference>
<keyword evidence="4" id="KW-0862">Zinc</keyword>